<reference evidence="2 3" key="1">
    <citation type="submission" date="2023-03" db="EMBL/GenBank/DDBJ databases">
        <title>High recombination rates correlate with genetic variation in Cardiocondyla obscurior ants.</title>
        <authorList>
            <person name="Errbii M."/>
        </authorList>
    </citation>
    <scope>NUCLEOTIDE SEQUENCE [LARGE SCALE GENOMIC DNA]</scope>
    <source>
        <strain evidence="2">Alpha-2009</strain>
        <tissue evidence="2">Whole body</tissue>
    </source>
</reference>
<sequence>MPERISFPFTKRRASASNWPNRRTVPRNSSSITHANYIAAPLSAFGKESRSERRPWRKRTRATKMKKKKKKEEEKKKIEVKKKKMKKQEKKPEEEDEVREGLFSLSPSRLDRFNLYARRGWTAGV</sequence>
<proteinExistence type="predicted"/>
<dbReference type="AlphaFoldDB" id="A0AAW2GN71"/>
<protein>
    <submittedName>
        <fullName evidence="2">Uncharacterized protein</fullName>
    </submittedName>
</protein>
<feature type="compositionally biased region" description="Basic residues" evidence="1">
    <location>
        <begin position="55"/>
        <end position="70"/>
    </location>
</feature>
<evidence type="ECO:0000256" key="1">
    <source>
        <dbReference type="SAM" id="MobiDB-lite"/>
    </source>
</evidence>
<dbReference type="Proteomes" id="UP001430953">
    <property type="component" value="Unassembled WGS sequence"/>
</dbReference>
<feature type="compositionally biased region" description="Polar residues" evidence="1">
    <location>
        <begin position="15"/>
        <end position="32"/>
    </location>
</feature>
<accession>A0AAW2GN71</accession>
<comment type="caution">
    <text evidence="2">The sequence shown here is derived from an EMBL/GenBank/DDBJ whole genome shotgun (WGS) entry which is preliminary data.</text>
</comment>
<evidence type="ECO:0000313" key="3">
    <source>
        <dbReference type="Proteomes" id="UP001430953"/>
    </source>
</evidence>
<keyword evidence="3" id="KW-1185">Reference proteome</keyword>
<dbReference type="EMBL" id="JADYXP020000003">
    <property type="protein sequence ID" value="KAL0128629.1"/>
    <property type="molecule type" value="Genomic_DNA"/>
</dbReference>
<feature type="region of interest" description="Disordered" evidence="1">
    <location>
        <begin position="1"/>
        <end position="32"/>
    </location>
</feature>
<evidence type="ECO:0000313" key="2">
    <source>
        <dbReference type="EMBL" id="KAL0128629.1"/>
    </source>
</evidence>
<name>A0AAW2GN71_9HYME</name>
<feature type="compositionally biased region" description="Basic residues" evidence="1">
    <location>
        <begin position="78"/>
        <end position="89"/>
    </location>
</feature>
<organism evidence="2 3">
    <name type="scientific">Cardiocondyla obscurior</name>
    <dbReference type="NCBI Taxonomy" id="286306"/>
    <lineage>
        <taxon>Eukaryota</taxon>
        <taxon>Metazoa</taxon>
        <taxon>Ecdysozoa</taxon>
        <taxon>Arthropoda</taxon>
        <taxon>Hexapoda</taxon>
        <taxon>Insecta</taxon>
        <taxon>Pterygota</taxon>
        <taxon>Neoptera</taxon>
        <taxon>Endopterygota</taxon>
        <taxon>Hymenoptera</taxon>
        <taxon>Apocrita</taxon>
        <taxon>Aculeata</taxon>
        <taxon>Formicoidea</taxon>
        <taxon>Formicidae</taxon>
        <taxon>Myrmicinae</taxon>
        <taxon>Cardiocondyla</taxon>
    </lineage>
</organism>
<gene>
    <name evidence="2" type="ORF">PUN28_003780</name>
</gene>
<feature type="region of interest" description="Disordered" evidence="1">
    <location>
        <begin position="46"/>
        <end position="100"/>
    </location>
</feature>